<organism evidence="4 5">
    <name type="scientific">Oceanospirillum sediminis</name>
    <dbReference type="NCBI Taxonomy" id="2760088"/>
    <lineage>
        <taxon>Bacteria</taxon>
        <taxon>Pseudomonadati</taxon>
        <taxon>Pseudomonadota</taxon>
        <taxon>Gammaproteobacteria</taxon>
        <taxon>Oceanospirillales</taxon>
        <taxon>Oceanospirillaceae</taxon>
        <taxon>Oceanospirillum</taxon>
    </lineage>
</organism>
<dbReference type="PANTHER" id="PTHR33495">
    <property type="entry name" value="ANTI-SIGMA FACTOR ANTAGONIST TM_1081-RELATED-RELATED"/>
    <property type="match status" value="1"/>
</dbReference>
<evidence type="ECO:0000313" key="5">
    <source>
        <dbReference type="Proteomes" id="UP000565262"/>
    </source>
</evidence>
<comment type="caution">
    <text evidence="4">The sequence shown here is derived from an EMBL/GenBank/DDBJ whole genome shotgun (WGS) entry which is preliminary data.</text>
</comment>
<dbReference type="NCBIfam" id="TIGR00377">
    <property type="entry name" value="ant_ant_sig"/>
    <property type="match status" value="1"/>
</dbReference>
<dbReference type="InterPro" id="IPR002645">
    <property type="entry name" value="STAS_dom"/>
</dbReference>
<dbReference type="CDD" id="cd07043">
    <property type="entry name" value="STAS_anti-anti-sigma_factors"/>
    <property type="match status" value="1"/>
</dbReference>
<dbReference type="AlphaFoldDB" id="A0A839IQL9"/>
<dbReference type="InterPro" id="IPR003658">
    <property type="entry name" value="Anti-sigma_ant"/>
</dbReference>
<name>A0A839IQL9_9GAMM</name>
<evidence type="ECO:0000256" key="1">
    <source>
        <dbReference type="ARBA" id="ARBA00009013"/>
    </source>
</evidence>
<feature type="domain" description="STAS" evidence="3">
    <location>
        <begin position="1"/>
        <end position="101"/>
    </location>
</feature>
<dbReference type="SUPFAM" id="SSF52091">
    <property type="entry name" value="SpoIIaa-like"/>
    <property type="match status" value="1"/>
</dbReference>
<proteinExistence type="inferred from homology"/>
<keyword evidence="5" id="KW-1185">Reference proteome</keyword>
<sequence length="101" mass="11352">MNIQTSTSNGQSVMRLNGRFDFNSHKVFRESYQKLLDDSSVKSIAMDLSQVEYLDSSALGMLLQLKEKADSSNKVLKLQNCSQLAKDVLAIANFDKLFEIT</sequence>
<dbReference type="EMBL" id="JACJFM010000009">
    <property type="protein sequence ID" value="MBB1486832.1"/>
    <property type="molecule type" value="Genomic_DNA"/>
</dbReference>
<dbReference type="PANTHER" id="PTHR33495:SF15">
    <property type="entry name" value="STAS DOMAIN-CONTAINING PROTEIN"/>
    <property type="match status" value="1"/>
</dbReference>
<dbReference type="PROSITE" id="PS50801">
    <property type="entry name" value="STAS"/>
    <property type="match status" value="1"/>
</dbReference>
<dbReference type="Gene3D" id="3.30.750.24">
    <property type="entry name" value="STAS domain"/>
    <property type="match status" value="1"/>
</dbReference>
<dbReference type="Proteomes" id="UP000565262">
    <property type="component" value="Unassembled WGS sequence"/>
</dbReference>
<reference evidence="4 5" key="1">
    <citation type="submission" date="2020-08" db="EMBL/GenBank/DDBJ databases">
        <title>Oceanospirillum sp. nov. isolated from marine sediment.</title>
        <authorList>
            <person name="Ji X."/>
        </authorList>
    </citation>
    <scope>NUCLEOTIDE SEQUENCE [LARGE SCALE GENOMIC DNA]</scope>
    <source>
        <strain evidence="4 5">D5</strain>
    </source>
</reference>
<evidence type="ECO:0000259" key="3">
    <source>
        <dbReference type="PROSITE" id="PS50801"/>
    </source>
</evidence>
<gene>
    <name evidence="4" type="ORF">H4O21_09440</name>
</gene>
<dbReference type="GO" id="GO:0043856">
    <property type="term" value="F:anti-sigma factor antagonist activity"/>
    <property type="evidence" value="ECO:0007669"/>
    <property type="project" value="InterPro"/>
</dbReference>
<comment type="similarity">
    <text evidence="1 2">Belongs to the anti-sigma-factor antagonist family.</text>
</comment>
<dbReference type="InterPro" id="IPR036513">
    <property type="entry name" value="STAS_dom_sf"/>
</dbReference>
<dbReference type="RefSeq" id="WP_182808608.1">
    <property type="nucleotide sequence ID" value="NZ_JACJFM010000009.1"/>
</dbReference>
<accession>A0A839IQL9</accession>
<evidence type="ECO:0000256" key="2">
    <source>
        <dbReference type="RuleBase" id="RU003749"/>
    </source>
</evidence>
<evidence type="ECO:0000313" key="4">
    <source>
        <dbReference type="EMBL" id="MBB1486832.1"/>
    </source>
</evidence>
<protein>
    <recommendedName>
        <fullName evidence="2">Anti-sigma factor antagonist</fullName>
    </recommendedName>
</protein>
<dbReference type="Pfam" id="PF01740">
    <property type="entry name" value="STAS"/>
    <property type="match status" value="1"/>
</dbReference>